<evidence type="ECO:0000313" key="11">
    <source>
        <dbReference type="Proteomes" id="UP000799429"/>
    </source>
</evidence>
<feature type="compositionally biased region" description="Acidic residues" evidence="8">
    <location>
        <begin position="1197"/>
        <end position="1206"/>
    </location>
</feature>
<feature type="region of interest" description="Disordered" evidence="8">
    <location>
        <begin position="312"/>
        <end position="362"/>
    </location>
</feature>
<evidence type="ECO:0000259" key="9">
    <source>
        <dbReference type="Pfam" id="PF03941"/>
    </source>
</evidence>
<dbReference type="OrthoDB" id="6123at2759"/>
<feature type="domain" description="Inner centromere protein ARK-binding" evidence="9">
    <location>
        <begin position="1194"/>
        <end position="1247"/>
    </location>
</feature>
<feature type="region of interest" description="Disordered" evidence="8">
    <location>
        <begin position="410"/>
        <end position="434"/>
    </location>
</feature>
<feature type="compositionally biased region" description="Polar residues" evidence="8">
    <location>
        <begin position="1174"/>
        <end position="1183"/>
    </location>
</feature>
<keyword evidence="4" id="KW-0963">Cytoplasm</keyword>
<dbReference type="InterPro" id="IPR005635">
    <property type="entry name" value="Inner_centromere_prot_ARK-bd"/>
</dbReference>
<dbReference type="GO" id="GO:0007059">
    <property type="term" value="P:chromosome segregation"/>
    <property type="evidence" value="ECO:0007669"/>
    <property type="project" value="UniProtKB-KW"/>
</dbReference>
<feature type="compositionally biased region" description="Basic and acidic residues" evidence="8">
    <location>
        <begin position="696"/>
        <end position="735"/>
    </location>
</feature>
<accession>A0A9P4SCN6</accession>
<dbReference type="Pfam" id="PF03941">
    <property type="entry name" value="INCENP_ARK-bind"/>
    <property type="match status" value="1"/>
</dbReference>
<evidence type="ECO:0000256" key="3">
    <source>
        <dbReference type="ARBA" id="ARBA00010042"/>
    </source>
</evidence>
<feature type="region of interest" description="Disordered" evidence="8">
    <location>
        <begin position="1253"/>
        <end position="1299"/>
    </location>
</feature>
<feature type="compositionally biased region" description="Polar residues" evidence="8">
    <location>
        <begin position="550"/>
        <end position="562"/>
    </location>
</feature>
<sequence length="1299" mass="142705">MASLRSKTQIGSAHWILDERQQADQFVAQEVEEFSYAVKNEMEWLNEHMTDIFNQNKLNVTDIFKTPGKLRGQTPRTVRKRNPLEARAPLTDIFAPNTQAVPSPSQKTQFYKQIAQIQVAEDQENAAPVILGEKPVPVFKSTTDSGYHGLTEDEMEVDTAQVPVTKPTDEQVRSTEQQEAPPTANVAVEESSQDERRTTDGSFHSAKEDIMIKQTQAQLTQESQENDNRTIDDGVDIVMKDSMQGQKEHEVQNATSPKFSILAETASALDSIMNPVDDTNMMEIDGVRSPSEGSSPVKPLIRKSSLTFATLPAREPITKKSMGARSSRTSHLDQTKFSVPGRSSVLDRLTGGKSLGGNQNNLPVENELEHEQITSNPEFRPVMPRVESETTKIHNKTSTQRLHERINMLGQSKEPRSSKSIPSNPTSQTSQPQYPQLPAIENEILKTVSPVPELAPVATVSVTKELTPTVTNKSVDEEEEDWIAPIKPASAPIQDPRPLLTKSHTTEIMETINLKDNLGVLDPKSHATGSRLFGREGSPLRQVFGHAKSSSASVLASPTRPHTSPDPGHKKAISVSNPNLASVLESTTPVGSPAGKRYMDGPLSASKAKLYSVLKSAKGIFASSAGVSAQAKMEAMSPSSRGKDLAPGPSLNEIFSPKRNQRPGLQTIPGGFPDSHLDLRELPQLPTATGSPGKANEPRRTRSSSEREEKRKEQAEKERLRIQDDLEKARAKEAQKAAVQKSKAVSKDQTAAAAAQPQNRQGAEIRAETSSTQEEDIASADEMPPPPPPKNNVPSTNSQKLREPRRFAKPTKQPLPQAKPAPVSIKLASQRFGHGPQTNVNLSSSLSETLPPPPPPKQSTVTTKASNASLHSAASTSSFKTANSSHGGRPKALEVAAKKREQEEKAAQKKAELKREQEQRRAAKLEEERKAERERRAAEQQRAQETKKAAQKQAAAVEAKKLEQQRNQAKSRQANDLASALQQEKMHAPPSHQRADLGAARPVSRMNAAPEPNVRPTPQINPAKPPKRMFQPDDDEPVARPAPQRNPPSFQQLDAKRRKSNEEEIESQDTRRSVMAPPIRQSNIRKETNKFTHGYMPAPPATAHNQSMFKQTVTSQHQMQQLTKTGYTADMAKFANAKIPFADGPNPAAAGPSTYKSTHKTPVRGPPGIAPTTAGKSAKSSPRYTPGETIALPEIATDSEDEDSENEWAAPSWVNSPALRELLSAQQLVDPESVFGPIAPLQMEEIFKNKERAKRFRDRGSSANWNGNDRLTEEERRKDREGRERMMREGGWTYGQGFS</sequence>
<feature type="region of interest" description="Disordered" evidence="8">
    <location>
        <begin position="1141"/>
        <end position="1209"/>
    </location>
</feature>
<comment type="similarity">
    <text evidence="3">Belongs to the INCENP family.</text>
</comment>
<keyword evidence="6" id="KW-0206">Cytoskeleton</keyword>
<evidence type="ECO:0000313" key="10">
    <source>
        <dbReference type="EMBL" id="KAF2840233.1"/>
    </source>
</evidence>
<dbReference type="GO" id="GO:0005634">
    <property type="term" value="C:nucleus"/>
    <property type="evidence" value="ECO:0007669"/>
    <property type="project" value="UniProtKB-SubCell"/>
</dbReference>
<organism evidence="10 11">
    <name type="scientific">Patellaria atrata CBS 101060</name>
    <dbReference type="NCBI Taxonomy" id="1346257"/>
    <lineage>
        <taxon>Eukaryota</taxon>
        <taxon>Fungi</taxon>
        <taxon>Dikarya</taxon>
        <taxon>Ascomycota</taxon>
        <taxon>Pezizomycotina</taxon>
        <taxon>Dothideomycetes</taxon>
        <taxon>Dothideomycetes incertae sedis</taxon>
        <taxon>Patellariales</taxon>
        <taxon>Patellariaceae</taxon>
        <taxon>Patellaria</taxon>
    </lineage>
</organism>
<feature type="region of interest" description="Disordered" evidence="8">
    <location>
        <begin position="159"/>
        <end position="207"/>
    </location>
</feature>
<feature type="compositionally biased region" description="Polar residues" evidence="8">
    <location>
        <begin position="966"/>
        <end position="982"/>
    </location>
</feature>
<feature type="compositionally biased region" description="Basic and acidic residues" evidence="8">
    <location>
        <begin position="1270"/>
        <end position="1288"/>
    </location>
</feature>
<keyword evidence="7" id="KW-0539">Nucleus</keyword>
<feature type="compositionally biased region" description="Polar residues" evidence="8">
    <location>
        <begin position="858"/>
        <end position="886"/>
    </location>
</feature>
<feature type="region of interest" description="Disordered" evidence="8">
    <location>
        <begin position="633"/>
        <end position="1103"/>
    </location>
</feature>
<reference evidence="10" key="1">
    <citation type="journal article" date="2020" name="Stud. Mycol.">
        <title>101 Dothideomycetes genomes: a test case for predicting lifestyles and emergence of pathogens.</title>
        <authorList>
            <person name="Haridas S."/>
            <person name="Albert R."/>
            <person name="Binder M."/>
            <person name="Bloem J."/>
            <person name="Labutti K."/>
            <person name="Salamov A."/>
            <person name="Andreopoulos B."/>
            <person name="Baker S."/>
            <person name="Barry K."/>
            <person name="Bills G."/>
            <person name="Bluhm B."/>
            <person name="Cannon C."/>
            <person name="Castanera R."/>
            <person name="Culley D."/>
            <person name="Daum C."/>
            <person name="Ezra D."/>
            <person name="Gonzalez J."/>
            <person name="Henrissat B."/>
            <person name="Kuo A."/>
            <person name="Liang C."/>
            <person name="Lipzen A."/>
            <person name="Lutzoni F."/>
            <person name="Magnuson J."/>
            <person name="Mondo S."/>
            <person name="Nolan M."/>
            <person name="Ohm R."/>
            <person name="Pangilinan J."/>
            <person name="Park H.-J."/>
            <person name="Ramirez L."/>
            <person name="Alfaro M."/>
            <person name="Sun H."/>
            <person name="Tritt A."/>
            <person name="Yoshinaga Y."/>
            <person name="Zwiers L.-H."/>
            <person name="Turgeon B."/>
            <person name="Goodwin S."/>
            <person name="Spatafora J."/>
            <person name="Crous P."/>
            <person name="Grigoriev I."/>
        </authorList>
    </citation>
    <scope>NUCLEOTIDE SEQUENCE</scope>
    <source>
        <strain evidence="10">CBS 101060</strain>
    </source>
</reference>
<evidence type="ECO:0000256" key="1">
    <source>
        <dbReference type="ARBA" id="ARBA00004123"/>
    </source>
</evidence>
<evidence type="ECO:0000256" key="6">
    <source>
        <dbReference type="ARBA" id="ARBA00023212"/>
    </source>
</evidence>
<feature type="compositionally biased region" description="Basic and acidic residues" evidence="8">
    <location>
        <begin position="193"/>
        <end position="207"/>
    </location>
</feature>
<comment type="subcellular location">
    <subcellularLocation>
        <location evidence="2">Cytoplasm</location>
        <location evidence="2">Cytoskeleton</location>
        <location evidence="2">Spindle</location>
    </subcellularLocation>
    <subcellularLocation>
        <location evidence="1">Nucleus</location>
    </subcellularLocation>
</comment>
<evidence type="ECO:0000256" key="7">
    <source>
        <dbReference type="ARBA" id="ARBA00023242"/>
    </source>
</evidence>
<dbReference type="PANTHER" id="PTHR13142">
    <property type="entry name" value="INNER CENTROMERE PROTEIN"/>
    <property type="match status" value="1"/>
</dbReference>
<name>A0A9P4SCN6_9PEZI</name>
<dbReference type="EMBL" id="MU006093">
    <property type="protein sequence ID" value="KAF2840233.1"/>
    <property type="molecule type" value="Genomic_DNA"/>
</dbReference>
<dbReference type="Proteomes" id="UP000799429">
    <property type="component" value="Unassembled WGS sequence"/>
</dbReference>
<gene>
    <name evidence="10" type="ORF">M501DRAFT_1002545</name>
</gene>
<dbReference type="PANTHER" id="PTHR13142:SF1">
    <property type="entry name" value="INNER CENTROMERE PROTEIN"/>
    <property type="match status" value="1"/>
</dbReference>
<evidence type="ECO:0000256" key="2">
    <source>
        <dbReference type="ARBA" id="ARBA00004186"/>
    </source>
</evidence>
<dbReference type="GO" id="GO:0005819">
    <property type="term" value="C:spindle"/>
    <property type="evidence" value="ECO:0007669"/>
    <property type="project" value="UniProtKB-SubCell"/>
</dbReference>
<proteinExistence type="inferred from homology"/>
<feature type="compositionally biased region" description="Polar residues" evidence="8">
    <location>
        <begin position="836"/>
        <end position="848"/>
    </location>
</feature>
<protein>
    <recommendedName>
        <fullName evidence="9">Inner centromere protein ARK-binding domain-containing protein</fullName>
    </recommendedName>
</protein>
<evidence type="ECO:0000256" key="8">
    <source>
        <dbReference type="SAM" id="MobiDB-lite"/>
    </source>
</evidence>
<feature type="compositionally biased region" description="Basic and acidic residues" evidence="8">
    <location>
        <begin position="896"/>
        <end position="948"/>
    </location>
</feature>
<evidence type="ECO:0000256" key="5">
    <source>
        <dbReference type="ARBA" id="ARBA00022829"/>
    </source>
</evidence>
<feature type="region of interest" description="Disordered" evidence="8">
    <location>
        <begin position="550"/>
        <end position="572"/>
    </location>
</feature>
<evidence type="ECO:0000256" key="4">
    <source>
        <dbReference type="ARBA" id="ARBA00022490"/>
    </source>
</evidence>
<feature type="compositionally biased region" description="Low complexity" evidence="8">
    <location>
        <begin position="420"/>
        <end position="434"/>
    </location>
</feature>
<keyword evidence="11" id="KW-1185">Reference proteome</keyword>
<comment type="caution">
    <text evidence="10">The sequence shown here is derived from an EMBL/GenBank/DDBJ whole genome shotgun (WGS) entry which is preliminary data.</text>
</comment>
<keyword evidence="5" id="KW-0159">Chromosome partition</keyword>